<gene>
    <name evidence="8" type="ORF">Q7514_20900</name>
</gene>
<evidence type="ECO:0000256" key="4">
    <source>
        <dbReference type="ARBA" id="ARBA00022840"/>
    </source>
</evidence>
<keyword evidence="7" id="KW-0812">Transmembrane</keyword>
<comment type="caution">
    <text evidence="8">The sequence shown here is derived from an EMBL/GenBank/DDBJ whole genome shotgun (WGS) entry which is preliminary data.</text>
</comment>
<dbReference type="InterPro" id="IPR013126">
    <property type="entry name" value="Hsp_70_fam"/>
</dbReference>
<evidence type="ECO:0000256" key="3">
    <source>
        <dbReference type="ARBA" id="ARBA00022741"/>
    </source>
</evidence>
<evidence type="ECO:0000313" key="8">
    <source>
        <dbReference type="EMBL" id="MEE2059985.1"/>
    </source>
</evidence>
<dbReference type="Pfam" id="PF00012">
    <property type="entry name" value="HSP70"/>
    <property type="match status" value="1"/>
</dbReference>
<name>A0ABU7LEJ7_9NOCA</name>
<protein>
    <submittedName>
        <fullName evidence="8">Hsp70 family protein</fullName>
    </submittedName>
</protein>
<keyword evidence="4" id="KW-0067">ATP-binding</keyword>
<reference evidence="8 9" key="1">
    <citation type="submission" date="2023-07" db="EMBL/GenBank/DDBJ databases">
        <authorList>
            <person name="Girao M."/>
            <person name="Carvalho M.F."/>
        </authorList>
    </citation>
    <scope>NUCLEOTIDE SEQUENCE [LARGE SCALE GENOMIC DNA]</scope>
    <source>
        <strain evidence="8 9">YIM65754</strain>
    </source>
</reference>
<comment type="similarity">
    <text evidence="1">Belongs to the heat shock protein 70 family.</text>
</comment>
<keyword evidence="5" id="KW-0346">Stress response</keyword>
<evidence type="ECO:0000256" key="2">
    <source>
        <dbReference type="ARBA" id="ARBA00022737"/>
    </source>
</evidence>
<dbReference type="PANTHER" id="PTHR22870">
    <property type="entry name" value="REGULATOR OF CHROMOSOME CONDENSATION"/>
    <property type="match status" value="1"/>
</dbReference>
<dbReference type="InterPro" id="IPR018181">
    <property type="entry name" value="Heat_shock_70_CS"/>
</dbReference>
<evidence type="ECO:0000313" key="9">
    <source>
        <dbReference type="Proteomes" id="UP001336020"/>
    </source>
</evidence>
<dbReference type="Gene3D" id="3.30.420.40">
    <property type="match status" value="2"/>
</dbReference>
<dbReference type="Gene3D" id="3.90.640.10">
    <property type="entry name" value="Actin, Chain A, domain 4"/>
    <property type="match status" value="1"/>
</dbReference>
<keyword evidence="7" id="KW-0472">Membrane</keyword>
<dbReference type="InterPro" id="IPR000408">
    <property type="entry name" value="Reg_chr_condens"/>
</dbReference>
<dbReference type="Pfam" id="PF13540">
    <property type="entry name" value="RCC1_2"/>
    <property type="match status" value="1"/>
</dbReference>
<dbReference type="InterPro" id="IPR009091">
    <property type="entry name" value="RCC1/BLIP-II"/>
</dbReference>
<organism evidence="8 9">
    <name type="scientific">Rhodococcus artemisiae</name>
    <dbReference type="NCBI Taxonomy" id="714159"/>
    <lineage>
        <taxon>Bacteria</taxon>
        <taxon>Bacillati</taxon>
        <taxon>Actinomycetota</taxon>
        <taxon>Actinomycetes</taxon>
        <taxon>Mycobacteriales</taxon>
        <taxon>Nocardiaceae</taxon>
        <taxon>Rhodococcus</taxon>
    </lineage>
</organism>
<dbReference type="EMBL" id="JAUTXY010000010">
    <property type="protein sequence ID" value="MEE2059985.1"/>
    <property type="molecule type" value="Genomic_DNA"/>
</dbReference>
<dbReference type="RefSeq" id="WP_330135170.1">
    <property type="nucleotide sequence ID" value="NZ_JAUTXY010000010.1"/>
</dbReference>
<dbReference type="Gene3D" id="2.130.10.30">
    <property type="entry name" value="Regulator of chromosome condensation 1/beta-lactamase-inhibitor protein II"/>
    <property type="match status" value="2"/>
</dbReference>
<evidence type="ECO:0000256" key="7">
    <source>
        <dbReference type="SAM" id="Phobius"/>
    </source>
</evidence>
<dbReference type="PROSITE" id="PS50012">
    <property type="entry name" value="RCC1_3"/>
    <property type="match status" value="7"/>
</dbReference>
<dbReference type="PANTHER" id="PTHR22870:SF360">
    <property type="entry name" value="ULTRAVIOLET-B RECEPTOR UVR8"/>
    <property type="match status" value="1"/>
</dbReference>
<evidence type="ECO:0000256" key="5">
    <source>
        <dbReference type="ARBA" id="ARBA00023016"/>
    </source>
</evidence>
<dbReference type="SUPFAM" id="SSF53067">
    <property type="entry name" value="Actin-like ATPase domain"/>
    <property type="match status" value="2"/>
</dbReference>
<keyword evidence="2" id="KW-0677">Repeat</keyword>
<dbReference type="SUPFAM" id="SSF50985">
    <property type="entry name" value="RCC1/BLIP-II"/>
    <property type="match status" value="2"/>
</dbReference>
<dbReference type="Pfam" id="PF00415">
    <property type="entry name" value="RCC1"/>
    <property type="match status" value="5"/>
</dbReference>
<evidence type="ECO:0000256" key="1">
    <source>
        <dbReference type="ARBA" id="ARBA00007381"/>
    </source>
</evidence>
<dbReference type="InterPro" id="IPR043129">
    <property type="entry name" value="ATPase_NBD"/>
</dbReference>
<dbReference type="InterPro" id="IPR051210">
    <property type="entry name" value="Ub_ligase/GEF_domain"/>
</dbReference>
<proteinExistence type="inferred from homology"/>
<sequence>MSNGDRSLAIDFGTSNTAAAVTDPRTGIHTLSLTHHGNLMSSSVFVRSVPVRSLDDILVGDAAVNAADSDPGAFVPSPKRLVSMPAVSVHGTPVPRTALFAAVIGSVYRRALRHNNNVPPSRVVLTHPEGWSADLVAVLTDAAAEVGIDPSTVVTVSEPRAAAHFYSHGTPVPSGSAIAVFDFGGGTVDVAILRSTPDDEFEVVTAVGDNGLGGKNFDALVRGWAETQLADLNPELAEYLRGSGPDQLQARRALEESARRAKEVLSDAPSATVTAAGGPWRENLLLTRDEFEDLIAPQIEQAAALVRTALTQGHVPHDRLQAIYLTGGSSRIPMVHSVLGRVGPVATLDDPKTVVVRGALIATARSGRPAAAPTVPVRAPRPADTSNRVRVSGRTLTVLGAVVAVIAAAIGVVVYWPDSRGGEGATASGGPTSSPTESDVFTVAAGGWFTCADSLGDVSCWGLNASGQLGDGTTDSRYSPVSVELPAPASALGAGREHTCAALDDGETYCWGYNTFGQLGTGTTDPSAEPVRIDMPAPVSALSAGEDHTCALTESGEGYCWGRNTNGQIGEEGSDLIELPYRIDLPTMTSLAAGGNHTCASTVVGDVFCWGANPSGQLGRGYTNDSDVAIADPLQVELPGPAAFVAAGRGHTCAALEDARTYCWGDNGWGQLGDGTGDSHTEPVQTSLQGRAVALSASLRHTCALTEDGAVSCWGTADWGQNTSAPGAISTAPARVTLPSAATTITTGAVHTCATTVDDQVFCWGENGNGELGNESTTASAVPVRVPV</sequence>
<keyword evidence="9" id="KW-1185">Reference proteome</keyword>
<dbReference type="PRINTS" id="PR00633">
    <property type="entry name" value="RCCNDNSATION"/>
</dbReference>
<evidence type="ECO:0000256" key="6">
    <source>
        <dbReference type="ARBA" id="ARBA00023186"/>
    </source>
</evidence>
<dbReference type="Proteomes" id="UP001336020">
    <property type="component" value="Unassembled WGS sequence"/>
</dbReference>
<accession>A0ABU7LEJ7</accession>
<keyword evidence="7" id="KW-1133">Transmembrane helix</keyword>
<feature type="transmembrane region" description="Helical" evidence="7">
    <location>
        <begin position="396"/>
        <end position="416"/>
    </location>
</feature>
<dbReference type="PROSITE" id="PS01036">
    <property type="entry name" value="HSP70_3"/>
    <property type="match status" value="1"/>
</dbReference>
<keyword evidence="6" id="KW-0143">Chaperone</keyword>
<keyword evidence="3" id="KW-0547">Nucleotide-binding</keyword>